<feature type="domain" description="DDE Tnp4" evidence="3">
    <location>
        <begin position="405"/>
        <end position="570"/>
    </location>
</feature>
<evidence type="ECO:0000313" key="5">
    <source>
        <dbReference type="RefSeq" id="XP_026744746.1"/>
    </source>
</evidence>
<dbReference type="OrthoDB" id="10046738at2759"/>
<dbReference type="RefSeq" id="XP_026744746.1">
    <property type="nucleotide sequence ID" value="XM_026888945.1"/>
</dbReference>
<protein>
    <submittedName>
        <fullName evidence="5">Uncharacterized protein LOC113506086</fullName>
    </submittedName>
</protein>
<evidence type="ECO:0000256" key="2">
    <source>
        <dbReference type="ARBA" id="ARBA00022723"/>
    </source>
</evidence>
<sequence length="626" mass="71315">MDLLQPCVTCGITIRERIRRHVLSSLPPDMTVLLSEWLTFELSSHSHVCGACYDNLSRCLATNSRERQLGHINVCYGCGKSVTRARRHKIVEGSPLASLVSLWHHHVRAANFLCHGCYMRANREVSRRNITDSNRFDALEDHQTDQNIQIPIPPPLPPPLPPQLPPPLAPHLHLGPGQDVSSIALPNYRRCANTSRRCIFDGCQQSAGHLVPTLIKSALLFHNKLYVPRCARICENHLHSNEWELLFDNSSLTNTFTALEIEILLDSKNVENVIDFENIDLMPNHVCHYWTGRTTQEFIELHNSIPIQSVVPKNSKSALAMLLIKYRTGDSDARISSFFRIAKSTLQYKMNLVRNCLTDHFVPLHLGVSHISHQEIVARNTTIPEKLFGNPHSYASDRWAIVQCDGTYLDVQKSSNYKYQKKTYSLHKYHNLTKPFLVVCCDGHIIDVFGPFAATPTDAEIMNYLVSSSGGLFQYFRQNDVFILDRGFRDSVSNLEALGYKVHKPETKDEGETLSTLQANKSRCVTLCRWVVEVVNGRFKRDYKLFRNVFINLASAHMMEDFRIAAALINKFHKVIENPENADQIVQIATSRLNLPNYLGQFIQEYNLNGRRVLFARIHANLPELN</sequence>
<reference evidence="5" key="1">
    <citation type="submission" date="2025-08" db="UniProtKB">
        <authorList>
            <consortium name="RefSeq"/>
        </authorList>
    </citation>
    <scope>IDENTIFICATION</scope>
</reference>
<keyword evidence="4" id="KW-1185">Reference proteome</keyword>
<proteinExistence type="predicted"/>
<evidence type="ECO:0000256" key="1">
    <source>
        <dbReference type="ARBA" id="ARBA00001968"/>
    </source>
</evidence>
<evidence type="ECO:0000313" key="4">
    <source>
        <dbReference type="Proteomes" id="UP000322000"/>
    </source>
</evidence>
<dbReference type="KEGG" id="tnl:113506086"/>
<gene>
    <name evidence="5" type="primary">LOC113506086</name>
</gene>
<dbReference type="GO" id="GO:0046872">
    <property type="term" value="F:metal ion binding"/>
    <property type="evidence" value="ECO:0007669"/>
    <property type="project" value="UniProtKB-KW"/>
</dbReference>
<organism evidence="4 5">
    <name type="scientific">Trichoplusia ni</name>
    <name type="common">Cabbage looper</name>
    <dbReference type="NCBI Taxonomy" id="7111"/>
    <lineage>
        <taxon>Eukaryota</taxon>
        <taxon>Metazoa</taxon>
        <taxon>Ecdysozoa</taxon>
        <taxon>Arthropoda</taxon>
        <taxon>Hexapoda</taxon>
        <taxon>Insecta</taxon>
        <taxon>Pterygota</taxon>
        <taxon>Neoptera</taxon>
        <taxon>Endopterygota</taxon>
        <taxon>Lepidoptera</taxon>
        <taxon>Glossata</taxon>
        <taxon>Ditrysia</taxon>
        <taxon>Noctuoidea</taxon>
        <taxon>Noctuidae</taxon>
        <taxon>Plusiinae</taxon>
        <taxon>Trichoplusia</taxon>
    </lineage>
</organism>
<comment type="cofactor">
    <cofactor evidence="1">
        <name>a divalent metal cation</name>
        <dbReference type="ChEBI" id="CHEBI:60240"/>
    </cofactor>
</comment>
<dbReference type="Proteomes" id="UP000322000">
    <property type="component" value="Chromosome 28"/>
</dbReference>
<dbReference type="InterPro" id="IPR027806">
    <property type="entry name" value="HARBI1_dom"/>
</dbReference>
<dbReference type="AlphaFoldDB" id="A0A7E5WX47"/>
<dbReference type="GeneID" id="113506086"/>
<dbReference type="InParanoid" id="A0A7E5WX47"/>
<accession>A0A7E5WX47</accession>
<evidence type="ECO:0000259" key="3">
    <source>
        <dbReference type="Pfam" id="PF13359"/>
    </source>
</evidence>
<name>A0A7E5WX47_TRINI</name>
<dbReference type="Pfam" id="PF13359">
    <property type="entry name" value="DDE_Tnp_4"/>
    <property type="match status" value="1"/>
</dbReference>
<keyword evidence="2" id="KW-0479">Metal-binding</keyword>